<evidence type="ECO:0000313" key="4">
    <source>
        <dbReference type="WBParaSite" id="SVE_1197000.1"/>
    </source>
</evidence>
<reference evidence="4" key="2">
    <citation type="submission" date="2015-08" db="UniProtKB">
        <authorList>
            <consortium name="WormBaseParasite"/>
        </authorList>
    </citation>
    <scope>IDENTIFICATION</scope>
</reference>
<keyword evidence="1" id="KW-0547">Nucleotide-binding</keyword>
<keyword evidence="3" id="KW-1185">Reference proteome</keyword>
<sequence>MSLSISSRTCNGNFREDIKINKIIKTKHGTYTIGKLLGEGGYGLVYLVVSKETQQKYAMKIERVTKDRKSPKLKVEVSILKKVSSIDRERSHFVKMYDRCKKKDYYLIVMDLLGPNIFDLKRKCRNLEFSESTSFNVGIQCLESIEDLHKFNFIHRDIKPANFSVGTECKNNIVYLIDFGLARYILNGKGNIKTPREICQFKGTIRYASRATHKGLENGKKDDVEAWIYMFVEFLPSSHLPWRTLNRLEDVLIKKNMLRVEWPKLFNHSRYMKLQLLLDYIDTLSYSHPVDYNFIYSIINGVVEDNNINLTSPLDWTIKK</sequence>
<keyword evidence="1" id="KW-0067">ATP-binding</keyword>
<dbReference type="PROSITE" id="PS50011">
    <property type="entry name" value="PROTEIN_KINASE_DOM"/>
    <property type="match status" value="1"/>
</dbReference>
<evidence type="ECO:0000259" key="2">
    <source>
        <dbReference type="PROSITE" id="PS50011"/>
    </source>
</evidence>
<protein>
    <submittedName>
        <fullName evidence="4">Protein kinase domain-containing protein</fullName>
    </submittedName>
</protein>
<dbReference type="SMART" id="SM00220">
    <property type="entry name" value="S_TKc"/>
    <property type="match status" value="1"/>
</dbReference>
<dbReference type="PANTHER" id="PTHR11909">
    <property type="entry name" value="CASEIN KINASE-RELATED"/>
    <property type="match status" value="1"/>
</dbReference>
<accession>A0A0K0FQP0</accession>
<evidence type="ECO:0000256" key="1">
    <source>
        <dbReference type="PROSITE-ProRule" id="PRU10141"/>
    </source>
</evidence>
<dbReference type="AlphaFoldDB" id="A0A0K0FQP0"/>
<organism evidence="3 4">
    <name type="scientific">Strongyloides venezuelensis</name>
    <name type="common">Threadworm</name>
    <dbReference type="NCBI Taxonomy" id="75913"/>
    <lineage>
        <taxon>Eukaryota</taxon>
        <taxon>Metazoa</taxon>
        <taxon>Ecdysozoa</taxon>
        <taxon>Nematoda</taxon>
        <taxon>Chromadorea</taxon>
        <taxon>Rhabditida</taxon>
        <taxon>Tylenchina</taxon>
        <taxon>Panagrolaimomorpha</taxon>
        <taxon>Strongyloidoidea</taxon>
        <taxon>Strongyloididae</taxon>
        <taxon>Strongyloides</taxon>
    </lineage>
</organism>
<dbReference type="WBParaSite" id="SVE_1197000.1">
    <property type="protein sequence ID" value="SVE_1197000.1"/>
    <property type="gene ID" value="SVE_1197000"/>
</dbReference>
<dbReference type="InterPro" id="IPR011009">
    <property type="entry name" value="Kinase-like_dom_sf"/>
</dbReference>
<reference evidence="3" key="1">
    <citation type="submission" date="2014-07" db="EMBL/GenBank/DDBJ databases">
        <authorList>
            <person name="Martin A.A"/>
            <person name="De Silva N."/>
        </authorList>
    </citation>
    <scope>NUCLEOTIDE SEQUENCE</scope>
</reference>
<dbReference type="Proteomes" id="UP000035680">
    <property type="component" value="Unassembled WGS sequence"/>
</dbReference>
<proteinExistence type="predicted"/>
<dbReference type="SUPFAM" id="SSF56112">
    <property type="entry name" value="Protein kinase-like (PK-like)"/>
    <property type="match status" value="1"/>
</dbReference>
<dbReference type="Gene3D" id="1.10.510.10">
    <property type="entry name" value="Transferase(Phosphotransferase) domain 1"/>
    <property type="match status" value="1"/>
</dbReference>
<dbReference type="PROSITE" id="PS00107">
    <property type="entry name" value="PROTEIN_KINASE_ATP"/>
    <property type="match status" value="1"/>
</dbReference>
<feature type="domain" description="Protein kinase" evidence="2">
    <location>
        <begin position="31"/>
        <end position="320"/>
    </location>
</feature>
<dbReference type="InterPro" id="IPR050235">
    <property type="entry name" value="CK1_Ser-Thr_kinase"/>
</dbReference>
<dbReference type="Pfam" id="PF00069">
    <property type="entry name" value="Pkinase"/>
    <property type="match status" value="1"/>
</dbReference>
<evidence type="ECO:0000313" key="3">
    <source>
        <dbReference type="Proteomes" id="UP000035680"/>
    </source>
</evidence>
<dbReference type="InterPro" id="IPR017441">
    <property type="entry name" value="Protein_kinase_ATP_BS"/>
</dbReference>
<dbReference type="STRING" id="75913.A0A0K0FQP0"/>
<dbReference type="GO" id="GO:0005524">
    <property type="term" value="F:ATP binding"/>
    <property type="evidence" value="ECO:0007669"/>
    <property type="project" value="UniProtKB-UniRule"/>
</dbReference>
<feature type="binding site" evidence="1">
    <location>
        <position position="60"/>
    </location>
    <ligand>
        <name>ATP</name>
        <dbReference type="ChEBI" id="CHEBI:30616"/>
    </ligand>
</feature>
<name>A0A0K0FQP0_STRVS</name>
<dbReference type="InterPro" id="IPR000719">
    <property type="entry name" value="Prot_kinase_dom"/>
</dbReference>
<dbReference type="GO" id="GO:0004672">
    <property type="term" value="F:protein kinase activity"/>
    <property type="evidence" value="ECO:0007669"/>
    <property type="project" value="InterPro"/>
</dbReference>